<dbReference type="AlphaFoldDB" id="A0A4V1QU73"/>
<keyword evidence="1" id="KW-0812">Transmembrane</keyword>
<feature type="transmembrane region" description="Helical" evidence="1">
    <location>
        <begin position="503"/>
        <end position="524"/>
    </location>
</feature>
<dbReference type="OrthoDB" id="4728669at2"/>
<protein>
    <submittedName>
        <fullName evidence="2">Uncharacterized protein</fullName>
    </submittedName>
</protein>
<organism evidence="2 3">
    <name type="scientific">Senegalimassilia faecalis</name>
    <dbReference type="NCBI Taxonomy" id="2509433"/>
    <lineage>
        <taxon>Bacteria</taxon>
        <taxon>Bacillati</taxon>
        <taxon>Actinomycetota</taxon>
        <taxon>Coriobacteriia</taxon>
        <taxon>Coriobacteriales</taxon>
        <taxon>Coriobacteriaceae</taxon>
        <taxon>Senegalimassilia</taxon>
    </lineage>
</organism>
<evidence type="ECO:0000313" key="3">
    <source>
        <dbReference type="Proteomes" id="UP000293345"/>
    </source>
</evidence>
<keyword evidence="1" id="KW-1133">Transmembrane helix</keyword>
<keyword evidence="1" id="KW-0472">Membrane</keyword>
<name>A0A4V1QU73_9ACTN</name>
<dbReference type="Proteomes" id="UP000293345">
    <property type="component" value="Unassembled WGS sequence"/>
</dbReference>
<evidence type="ECO:0000256" key="1">
    <source>
        <dbReference type="SAM" id="Phobius"/>
    </source>
</evidence>
<accession>A0A4V1QU73</accession>
<gene>
    <name evidence="2" type="ORF">ET524_11110</name>
</gene>
<dbReference type="RefSeq" id="WP_129425880.1">
    <property type="nucleotide sequence ID" value="NZ_SDPW01000001.1"/>
</dbReference>
<proteinExistence type="predicted"/>
<dbReference type="EMBL" id="SDPW01000001">
    <property type="protein sequence ID" value="RXZ54967.1"/>
    <property type="molecule type" value="Genomic_DNA"/>
</dbReference>
<reference evidence="2 3" key="1">
    <citation type="submission" date="2019-01" db="EMBL/GenBank/DDBJ databases">
        <title>Senegalimassilia sp. nov. KGMB04484 isolated human feces.</title>
        <authorList>
            <person name="Han K.-I."/>
            <person name="Kim J.-S."/>
            <person name="Lee K.C."/>
            <person name="Suh M.K."/>
            <person name="Eom M.K."/>
            <person name="Lee J.H."/>
            <person name="Park S.-H."/>
            <person name="Kang S.W."/>
            <person name="Park J.-E."/>
            <person name="Oh B.S."/>
            <person name="Yu S.Y."/>
            <person name="Choi S.-H."/>
            <person name="Lee D.H."/>
            <person name="Yoon H."/>
            <person name="Kim B.-Y."/>
            <person name="Lee J.H."/>
            <person name="Lee J.-S."/>
        </authorList>
    </citation>
    <scope>NUCLEOTIDE SEQUENCE [LARGE SCALE GENOMIC DNA]</scope>
    <source>
        <strain evidence="2 3">KGMB04484</strain>
    </source>
</reference>
<sequence length="528" mass="60522">MNVFIIKLSMQKRNGSRMMRSRRLHAQKKVLFWLGSSWRKKILPKPVSNAIWKRANDVLSCEEHERQISSDTSPFEQNIKIPDGCRVRMGGLWLVELFPSSLSDTLLKQLDKSGWDGVHAYALNRNPNSEKAREARTKENIGWWRLGHDVDKGFRGFAPNAVFLDLPHGFESVEYNAIQIGSSLTVISAFFSPTEEMRTKLDAEWHAEHEPILLKQRGKRPRALSRRESDIHATQLARNEAYEKARNWLERRCKGFFSRNELKTPAADLLLFEGFDPTEETMGKDYRDAGRALGLDSTFHWISTEMPNLAAIPLDDRHSDFDFIGIVGNIENAIKPIAKHLSLYGNNEERAIAYHYAKHVQDILLQICMVNYSKYMLELYAKRRDVACREYKRHSLKKTEGLRFEMLTDSLDIKEASHDAAMLWEITWRQWNGLEDLRLAESPELRSKNGNQSNSEVDLLRKFKNVANRNFKLLLERDSTYRDILATASSIGADIASERLSRVAIIVALISLVVAIATLCSPLIHANG</sequence>
<keyword evidence="3" id="KW-1185">Reference proteome</keyword>
<comment type="caution">
    <text evidence="2">The sequence shown here is derived from an EMBL/GenBank/DDBJ whole genome shotgun (WGS) entry which is preliminary data.</text>
</comment>
<evidence type="ECO:0000313" key="2">
    <source>
        <dbReference type="EMBL" id="RXZ54967.1"/>
    </source>
</evidence>